<evidence type="ECO:0000256" key="8">
    <source>
        <dbReference type="ARBA" id="ARBA00022824"/>
    </source>
</evidence>
<evidence type="ECO:0000313" key="15">
    <source>
        <dbReference type="Proteomes" id="UP000664991"/>
    </source>
</evidence>
<feature type="transmembrane region" description="Helical" evidence="11">
    <location>
        <begin position="719"/>
        <end position="739"/>
    </location>
</feature>
<accession>A0A835ZLQ7</accession>
<evidence type="ECO:0000256" key="7">
    <source>
        <dbReference type="ARBA" id="ARBA00022692"/>
    </source>
</evidence>
<keyword evidence="9 11" id="KW-1133">Transmembrane helix</keyword>
<feature type="transmembrane region" description="Helical" evidence="11">
    <location>
        <begin position="461"/>
        <end position="480"/>
    </location>
</feature>
<dbReference type="SMART" id="SM00225">
    <property type="entry name" value="BTB"/>
    <property type="match status" value="1"/>
</dbReference>
<evidence type="ECO:0000256" key="11">
    <source>
        <dbReference type="RuleBase" id="RU363110"/>
    </source>
</evidence>
<dbReference type="GO" id="GO:0016567">
    <property type="term" value="P:protein ubiquitination"/>
    <property type="evidence" value="ECO:0007669"/>
    <property type="project" value="UniProtKB-UniPathway"/>
</dbReference>
<keyword evidence="4" id="KW-0341">Growth regulation</keyword>
<evidence type="ECO:0000256" key="6">
    <source>
        <dbReference type="ARBA" id="ARBA00022679"/>
    </source>
</evidence>
<evidence type="ECO:0000259" key="13">
    <source>
        <dbReference type="PROSITE" id="PS50097"/>
    </source>
</evidence>
<feature type="compositionally biased region" description="Polar residues" evidence="12">
    <location>
        <begin position="278"/>
        <end position="291"/>
    </location>
</feature>
<dbReference type="InterPro" id="IPR003131">
    <property type="entry name" value="T1-type_BTB"/>
</dbReference>
<comment type="caution">
    <text evidence="11">Lacks conserved residue(s) required for the propagation of feature annotation.</text>
</comment>
<protein>
    <recommendedName>
        <fullName evidence="11">Alpha-1,3-glucosyltransferase</fullName>
        <ecNumber evidence="11">2.4.1.-</ecNumber>
    </recommendedName>
</protein>
<feature type="domain" description="BTB" evidence="13">
    <location>
        <begin position="3"/>
        <end position="72"/>
    </location>
</feature>
<comment type="subcellular location">
    <subcellularLocation>
        <location evidence="1 11">Endoplasmic reticulum membrane</location>
        <topology evidence="1 11">Multi-pass membrane protein</topology>
    </subcellularLocation>
</comment>
<organism evidence="14 15">
    <name type="scientific">Ovis aries</name>
    <name type="common">Sheep</name>
    <dbReference type="NCBI Taxonomy" id="9940"/>
    <lineage>
        <taxon>Eukaryota</taxon>
        <taxon>Metazoa</taxon>
        <taxon>Chordata</taxon>
        <taxon>Craniata</taxon>
        <taxon>Vertebrata</taxon>
        <taxon>Euteleostomi</taxon>
        <taxon>Mammalia</taxon>
        <taxon>Eutheria</taxon>
        <taxon>Laurasiatheria</taxon>
        <taxon>Artiodactyla</taxon>
        <taxon>Ruminantia</taxon>
        <taxon>Pecora</taxon>
        <taxon>Bovidae</taxon>
        <taxon>Caprinae</taxon>
        <taxon>Ovis</taxon>
    </lineage>
</organism>
<sequence length="826" mass="94162">MSDPITLNVGGKLYTTSLATLTSFPDSMLGAMFSGKMPTKRDSQGNCFIDRDGKVFRYILNFLRTSHLDLPEDFQEMGLLRREADFYQVQPLIEALQEKEVELSKAEKNAMLNITLNQRVQTVHFTVREAPQIYSLSSSSMEVFNANIFSTSCLFLKLLGSKLFYCSSGNLSSITSHLQDPNHLTLDWVANVEGLPEEEYTKQNLKRLWVVPANKQINSFQVFVEEVLKIALSDGFCIDSSHPHAVDFMNNKIIRLIRYSHLLGATDKKPAGGRIQEDQSGWTGRQVTSGKSHPVLGQKASLGEDKKDPYNVDIDMIFTYGPGEDPDIEILNEVWTPLGLWLESYKVQNTPEDEVRREPTANTTKSKFKILVTPFGHERAVCIECKHVLIHSTDFEVHRNWLAITHSLPISQWYYEATSEWTLDYPPFFAWFEYALSHVAKYFDQEMLNVRNLNYSSSRTLLFQRFSVIFTDALFVYAVHECCKCIDGKKAGKELTEKPKFILSVLLLWNFGLLIVDHIHFQYNGFLSGLMLLSIARFFQKRHMEGAFLFAVLLHFKHIYLYVAPAYGVYLLRSYCFTANKPDGSIRWNSFSFVRLISLGLIVFLVSALSLGPFLALNQLPQVFSRLFPFKRGLCHAYWAPNFWALYSALDKVLSVIGLELKLLDPNKIPKASMTSGLVQQFQHTVLPSVTPLATFICTLIAMLPSVFCLWFKPQGPRGFLRCLILCALSSFMFGWHVHEKAILLAVLPMSLEFPVCRAVRYLCFLVSCRFLPFLSLLTFAPYHLIACASKSNFKMPFQNVLKSEAPRPSAACKDLKTQTEFREFS</sequence>
<feature type="transmembrane region" description="Helical" evidence="11">
    <location>
        <begin position="547"/>
        <end position="572"/>
    </location>
</feature>
<dbReference type="EMBL" id="JAEMGP010000021">
    <property type="protein sequence ID" value="KAG5196245.1"/>
    <property type="molecule type" value="Genomic_DNA"/>
</dbReference>
<dbReference type="InterPro" id="IPR045763">
    <property type="entry name" value="KCTD11/21_C"/>
</dbReference>
<dbReference type="PANTHER" id="PTHR12413:SF2">
    <property type="entry name" value="DOLICHYL PYROPHOSPHATE GLC1MAN9GLCNAC2 ALPHA-1,3-GLUCOSYLTRANSFERASE-RELATED"/>
    <property type="match status" value="1"/>
</dbReference>
<reference evidence="14 15" key="1">
    <citation type="submission" date="2020-12" db="EMBL/GenBank/DDBJ databases">
        <title>De novo assembly of Tibetan sheep genome.</title>
        <authorList>
            <person name="Li X."/>
        </authorList>
    </citation>
    <scope>NUCLEOTIDE SEQUENCE [LARGE SCALE GENOMIC DNA]</scope>
    <source>
        <tissue evidence="14">Heart</tissue>
    </source>
</reference>
<feature type="region of interest" description="Disordered" evidence="12">
    <location>
        <begin position="269"/>
        <end position="302"/>
    </location>
</feature>
<dbReference type="Pfam" id="PF02214">
    <property type="entry name" value="BTB_2"/>
    <property type="match status" value="1"/>
</dbReference>
<dbReference type="FunFam" id="3.30.710.10:FF:000003">
    <property type="entry name" value="BTB/POZ domain-containing protein KCTD6 isoform X2"/>
    <property type="match status" value="1"/>
</dbReference>
<evidence type="ECO:0000256" key="4">
    <source>
        <dbReference type="ARBA" id="ARBA00022604"/>
    </source>
</evidence>
<feature type="transmembrane region" description="Helical" evidence="11">
    <location>
        <begin position="593"/>
        <end position="617"/>
    </location>
</feature>
<comment type="caution">
    <text evidence="14">The sequence shown here is derived from an EMBL/GenBank/DDBJ whole genome shotgun (WGS) entry which is preliminary data.</text>
</comment>
<proteinExistence type="inferred from homology"/>
<evidence type="ECO:0000256" key="9">
    <source>
        <dbReference type="ARBA" id="ARBA00022989"/>
    </source>
</evidence>
<dbReference type="UniPathway" id="UPA00143"/>
<comment type="pathway">
    <text evidence="2 11">Protein modification; protein glycosylation.</text>
</comment>
<dbReference type="InterPro" id="IPR004856">
    <property type="entry name" value="Glyco_trans_ALG6/ALG8"/>
</dbReference>
<dbReference type="EC" id="2.4.1.-" evidence="11"/>
<feature type="transmembrane region" description="Helical" evidence="11">
    <location>
        <begin position="693"/>
        <end position="712"/>
    </location>
</feature>
<keyword evidence="5 11" id="KW-0328">Glycosyltransferase</keyword>
<dbReference type="SUPFAM" id="SSF54695">
    <property type="entry name" value="POZ domain"/>
    <property type="match status" value="1"/>
</dbReference>
<keyword evidence="6 11" id="KW-0808">Transferase</keyword>
<dbReference type="AlphaFoldDB" id="A0A835ZLQ7"/>
<dbReference type="Proteomes" id="UP000664991">
    <property type="component" value="Chromosome 21"/>
</dbReference>
<keyword evidence="7 11" id="KW-0812">Transmembrane</keyword>
<name>A0A835ZLQ7_SHEEP</name>
<keyword evidence="8 11" id="KW-0256">Endoplasmic reticulum</keyword>
<comment type="similarity">
    <text evidence="3 11">Belongs to the ALG6/ALG8 glucosyltransferase family.</text>
</comment>
<feature type="transmembrane region" description="Helical" evidence="11">
    <location>
        <begin position="501"/>
        <end position="521"/>
    </location>
</feature>
<dbReference type="GO" id="GO:0006487">
    <property type="term" value="P:protein N-linked glycosylation"/>
    <property type="evidence" value="ECO:0007669"/>
    <property type="project" value="TreeGrafter"/>
</dbReference>
<dbReference type="GO" id="GO:0005789">
    <property type="term" value="C:endoplasmic reticulum membrane"/>
    <property type="evidence" value="ECO:0007669"/>
    <property type="project" value="UniProtKB-SubCell"/>
</dbReference>
<dbReference type="Gene3D" id="3.30.710.10">
    <property type="entry name" value="Potassium Channel Kv1.1, Chain A"/>
    <property type="match status" value="1"/>
</dbReference>
<evidence type="ECO:0000256" key="12">
    <source>
        <dbReference type="SAM" id="MobiDB-lite"/>
    </source>
</evidence>
<feature type="transmembrane region" description="Helical" evidence="11">
    <location>
        <begin position="759"/>
        <end position="786"/>
    </location>
</feature>
<evidence type="ECO:0000256" key="2">
    <source>
        <dbReference type="ARBA" id="ARBA00004922"/>
    </source>
</evidence>
<dbReference type="GO" id="GO:0051260">
    <property type="term" value="P:protein homooligomerization"/>
    <property type="evidence" value="ECO:0007669"/>
    <property type="project" value="InterPro"/>
</dbReference>
<dbReference type="UniPathway" id="UPA00378"/>
<dbReference type="PANTHER" id="PTHR12413">
    <property type="entry name" value="DOLICHYL GLYCOSYLTRANSFERASE"/>
    <property type="match status" value="1"/>
</dbReference>
<evidence type="ECO:0000256" key="10">
    <source>
        <dbReference type="ARBA" id="ARBA00023136"/>
    </source>
</evidence>
<keyword evidence="10 11" id="KW-0472">Membrane</keyword>
<dbReference type="PROSITE" id="PS50097">
    <property type="entry name" value="BTB"/>
    <property type="match status" value="1"/>
</dbReference>
<dbReference type="CDD" id="cd18395">
    <property type="entry name" value="BTB_POZ_KCTD21"/>
    <property type="match status" value="1"/>
</dbReference>
<gene>
    <name evidence="14" type="ORF">JEQ12_010931</name>
</gene>
<dbReference type="GO" id="GO:0042283">
    <property type="term" value="F:dolichyl pyrophosphate Glc1Man9GlcNAc2 alpha-1,3-glucosyltransferase activity"/>
    <property type="evidence" value="ECO:0007669"/>
    <property type="project" value="TreeGrafter"/>
</dbReference>
<evidence type="ECO:0000256" key="5">
    <source>
        <dbReference type="ARBA" id="ARBA00022676"/>
    </source>
</evidence>
<evidence type="ECO:0000313" key="14">
    <source>
        <dbReference type="EMBL" id="KAG5196245.1"/>
    </source>
</evidence>
<dbReference type="Pfam" id="PF03155">
    <property type="entry name" value="Alg6_Alg8"/>
    <property type="match status" value="1"/>
</dbReference>
<evidence type="ECO:0000256" key="1">
    <source>
        <dbReference type="ARBA" id="ARBA00004477"/>
    </source>
</evidence>
<dbReference type="InterPro" id="IPR000210">
    <property type="entry name" value="BTB/POZ_dom"/>
</dbReference>
<evidence type="ECO:0000256" key="3">
    <source>
        <dbReference type="ARBA" id="ARBA00008715"/>
    </source>
</evidence>
<dbReference type="Pfam" id="PF19329">
    <property type="entry name" value="KCTD11_21_C"/>
    <property type="match status" value="1"/>
</dbReference>
<dbReference type="InterPro" id="IPR011333">
    <property type="entry name" value="SKP1/BTB/POZ_sf"/>
</dbReference>